<evidence type="ECO:0000256" key="1">
    <source>
        <dbReference type="ARBA" id="ARBA00004651"/>
    </source>
</evidence>
<evidence type="ECO:0000313" key="11">
    <source>
        <dbReference type="EMBL" id="GHA87319.1"/>
    </source>
</evidence>
<dbReference type="CDD" id="cd17321">
    <property type="entry name" value="MFS_MMR_MDR_like"/>
    <property type="match status" value="1"/>
</dbReference>
<feature type="transmembrane region" description="Helical" evidence="9">
    <location>
        <begin position="54"/>
        <end position="78"/>
    </location>
</feature>
<feature type="domain" description="Major facilitator superfamily (MFS) profile" evidence="10">
    <location>
        <begin position="56"/>
        <end position="503"/>
    </location>
</feature>
<feature type="transmembrane region" description="Helical" evidence="9">
    <location>
        <begin position="312"/>
        <end position="334"/>
    </location>
</feature>
<sequence length="528" mass="54530">MPAMGASTTGGRTECGPMESRGSAVVMAPLSRTAGVVGEPYHPRMPELSHRRRLLVLAICCMSLLIVSLDNTALNVALPSMREELGATVAGMQWAVDAYTLVLASLLMLAGSTADRIGRRKVFLAGLVLFTLGSLLCSLAPNLGALVAFRMVQAVGGSMLNPVAMSIITNTFTEPRARARAIGVWGGVVGISMAAGPLIGGLLVDLVSWRAIFWVNLPVGVAALLLTARYVPESRAPKPRRADPVGQLLVVALLGSLTYAIIEAPVEGWTSPVILLFAGTAVAALAGLLVYEPRRAEPLIDLRFFRSAPFSGATVIAVCAFAALGGFLFVNTLYLQDVRGFSALHAGLYMLPMAGLTLVCAPLSGRLVGSRGPRLPLLVAGVTMAASGVLFAAFEAETSTPLLFTGYVLFGIGFGLVNAPITNTAVSGMPRAQAGVAAAVASTSRQVGQMLGVAVIGAVLAAGLHGRSYDDAFVAASGPAWWIIAGCGVCVLLVGALTSGPWARRTACRTAARLGGSPGDRPSARAAR</sequence>
<proteinExistence type="inferred from homology"/>
<keyword evidence="6 9" id="KW-1133">Transmembrane helix</keyword>
<accession>A0ABQ3DLJ6</accession>
<dbReference type="EMBL" id="BMVO01000001">
    <property type="protein sequence ID" value="GHA87319.1"/>
    <property type="molecule type" value="Genomic_DNA"/>
</dbReference>
<protein>
    <submittedName>
        <fullName evidence="11">MFS transporter</fullName>
    </submittedName>
</protein>
<feature type="transmembrane region" description="Helical" evidence="9">
    <location>
        <begin position="90"/>
        <end position="110"/>
    </location>
</feature>
<dbReference type="Proteomes" id="UP000599437">
    <property type="component" value="Unassembled WGS sequence"/>
</dbReference>
<evidence type="ECO:0000256" key="6">
    <source>
        <dbReference type="ARBA" id="ARBA00022989"/>
    </source>
</evidence>
<evidence type="ECO:0000256" key="2">
    <source>
        <dbReference type="ARBA" id="ARBA00008537"/>
    </source>
</evidence>
<reference evidence="12" key="1">
    <citation type="journal article" date="2019" name="Int. J. Syst. Evol. Microbiol.">
        <title>The Global Catalogue of Microorganisms (GCM) 10K type strain sequencing project: providing services to taxonomists for standard genome sequencing and annotation.</title>
        <authorList>
            <consortium name="The Broad Institute Genomics Platform"/>
            <consortium name="The Broad Institute Genome Sequencing Center for Infectious Disease"/>
            <person name="Wu L."/>
            <person name="Ma J."/>
        </authorList>
    </citation>
    <scope>NUCLEOTIDE SEQUENCE [LARGE SCALE GENOMIC DNA]</scope>
    <source>
        <strain evidence="12">JCM 4737</strain>
    </source>
</reference>
<evidence type="ECO:0000256" key="3">
    <source>
        <dbReference type="ARBA" id="ARBA00022448"/>
    </source>
</evidence>
<comment type="similarity">
    <text evidence="2">Belongs to the major facilitator superfamily. EmrB family.</text>
</comment>
<dbReference type="SUPFAM" id="SSF103473">
    <property type="entry name" value="MFS general substrate transporter"/>
    <property type="match status" value="1"/>
</dbReference>
<keyword evidence="4" id="KW-1003">Cell membrane</keyword>
<dbReference type="NCBIfam" id="TIGR00711">
    <property type="entry name" value="efflux_EmrB"/>
    <property type="match status" value="1"/>
</dbReference>
<comment type="subcellular location">
    <subcellularLocation>
        <location evidence="1">Cell membrane</location>
        <topology evidence="1">Multi-pass membrane protein</topology>
    </subcellularLocation>
</comment>
<gene>
    <name evidence="11" type="ORF">GCM10010346_07540</name>
</gene>
<keyword evidence="7 9" id="KW-0472">Membrane</keyword>
<dbReference type="Gene3D" id="1.20.1250.20">
    <property type="entry name" value="MFS general substrate transporter like domains"/>
    <property type="match status" value="1"/>
</dbReference>
<evidence type="ECO:0000256" key="7">
    <source>
        <dbReference type="ARBA" id="ARBA00023136"/>
    </source>
</evidence>
<keyword evidence="8" id="KW-0046">Antibiotic resistance</keyword>
<dbReference type="InterPro" id="IPR011701">
    <property type="entry name" value="MFS"/>
</dbReference>
<keyword evidence="5 9" id="KW-0812">Transmembrane</keyword>
<dbReference type="PROSITE" id="PS50850">
    <property type="entry name" value="MFS"/>
    <property type="match status" value="1"/>
</dbReference>
<dbReference type="InterPro" id="IPR020846">
    <property type="entry name" value="MFS_dom"/>
</dbReference>
<evidence type="ECO:0000256" key="5">
    <source>
        <dbReference type="ARBA" id="ARBA00022692"/>
    </source>
</evidence>
<feature type="transmembrane region" description="Helical" evidence="9">
    <location>
        <begin position="480"/>
        <end position="503"/>
    </location>
</feature>
<dbReference type="PRINTS" id="PR01036">
    <property type="entry name" value="TCRTETB"/>
</dbReference>
<feature type="transmembrane region" description="Helical" evidence="9">
    <location>
        <begin position="122"/>
        <end position="141"/>
    </location>
</feature>
<evidence type="ECO:0000256" key="8">
    <source>
        <dbReference type="ARBA" id="ARBA00023251"/>
    </source>
</evidence>
<feature type="transmembrane region" description="Helical" evidence="9">
    <location>
        <begin position="375"/>
        <end position="394"/>
    </location>
</feature>
<feature type="transmembrane region" description="Helical" evidence="9">
    <location>
        <begin position="211"/>
        <end position="232"/>
    </location>
</feature>
<feature type="transmembrane region" description="Helical" evidence="9">
    <location>
        <begin position="447"/>
        <end position="468"/>
    </location>
</feature>
<keyword evidence="12" id="KW-1185">Reference proteome</keyword>
<keyword evidence="3" id="KW-0813">Transport</keyword>
<dbReference type="PANTHER" id="PTHR42718:SF9">
    <property type="entry name" value="MAJOR FACILITATOR SUPERFAMILY MULTIDRUG TRANSPORTER MFSC"/>
    <property type="match status" value="1"/>
</dbReference>
<evidence type="ECO:0000259" key="10">
    <source>
        <dbReference type="PROSITE" id="PS50850"/>
    </source>
</evidence>
<dbReference type="Pfam" id="PF07690">
    <property type="entry name" value="MFS_1"/>
    <property type="match status" value="1"/>
</dbReference>
<feature type="transmembrane region" description="Helical" evidence="9">
    <location>
        <begin position="147"/>
        <end position="169"/>
    </location>
</feature>
<dbReference type="InterPro" id="IPR004638">
    <property type="entry name" value="EmrB-like"/>
</dbReference>
<feature type="transmembrane region" description="Helical" evidence="9">
    <location>
        <begin position="244"/>
        <end position="262"/>
    </location>
</feature>
<dbReference type="Gene3D" id="1.20.1720.10">
    <property type="entry name" value="Multidrug resistance protein D"/>
    <property type="match status" value="1"/>
</dbReference>
<feature type="transmembrane region" description="Helical" evidence="9">
    <location>
        <begin position="181"/>
        <end position="199"/>
    </location>
</feature>
<organism evidence="11 12">
    <name type="scientific">Streptomyces chryseus</name>
    <dbReference type="NCBI Taxonomy" id="68186"/>
    <lineage>
        <taxon>Bacteria</taxon>
        <taxon>Bacillati</taxon>
        <taxon>Actinomycetota</taxon>
        <taxon>Actinomycetes</taxon>
        <taxon>Kitasatosporales</taxon>
        <taxon>Streptomycetaceae</taxon>
        <taxon>Streptomyces</taxon>
    </lineage>
</organism>
<dbReference type="InterPro" id="IPR036259">
    <property type="entry name" value="MFS_trans_sf"/>
</dbReference>
<evidence type="ECO:0000256" key="4">
    <source>
        <dbReference type="ARBA" id="ARBA00022475"/>
    </source>
</evidence>
<dbReference type="PANTHER" id="PTHR42718">
    <property type="entry name" value="MAJOR FACILITATOR SUPERFAMILY MULTIDRUG TRANSPORTER MFSC"/>
    <property type="match status" value="1"/>
</dbReference>
<comment type="caution">
    <text evidence="11">The sequence shown here is derived from an EMBL/GenBank/DDBJ whole genome shotgun (WGS) entry which is preliminary data.</text>
</comment>
<evidence type="ECO:0000313" key="12">
    <source>
        <dbReference type="Proteomes" id="UP000599437"/>
    </source>
</evidence>
<name>A0ABQ3DLJ6_9ACTN</name>
<feature type="transmembrane region" description="Helical" evidence="9">
    <location>
        <begin position="268"/>
        <end position="291"/>
    </location>
</feature>
<feature type="transmembrane region" description="Helical" evidence="9">
    <location>
        <begin position="346"/>
        <end position="363"/>
    </location>
</feature>
<evidence type="ECO:0000256" key="9">
    <source>
        <dbReference type="SAM" id="Phobius"/>
    </source>
</evidence>
<feature type="transmembrane region" description="Helical" evidence="9">
    <location>
        <begin position="406"/>
        <end position="426"/>
    </location>
</feature>